<protein>
    <submittedName>
        <fullName evidence="3">Histidine kinase</fullName>
    </submittedName>
</protein>
<evidence type="ECO:0000313" key="3">
    <source>
        <dbReference type="EMBL" id="PSB03464.1"/>
    </source>
</evidence>
<dbReference type="Gene3D" id="6.10.340.10">
    <property type="match status" value="1"/>
</dbReference>
<dbReference type="SMART" id="SM00304">
    <property type="entry name" value="HAMP"/>
    <property type="match status" value="1"/>
</dbReference>
<reference evidence="3 4" key="1">
    <citation type="submission" date="2018-02" db="EMBL/GenBank/DDBJ databases">
        <authorList>
            <person name="Cohen D.B."/>
            <person name="Kent A.D."/>
        </authorList>
    </citation>
    <scope>NUCLEOTIDE SEQUENCE [LARGE SCALE GENOMIC DNA]</scope>
    <source>
        <strain evidence="3 4">CCAP 1448/3</strain>
    </source>
</reference>
<dbReference type="GO" id="GO:0016301">
    <property type="term" value="F:kinase activity"/>
    <property type="evidence" value="ECO:0007669"/>
    <property type="project" value="UniProtKB-KW"/>
</dbReference>
<sequence>MLNNLKLGAKFNLVLVLIFVVGVAVSGGALSQILQRNAQNEVTSKALVLLETMNSIRNYTNTEVNPELATRLETESQFLPQTVPAYSARQVFENLRTNKKEYNNFFYKEATLNPTNPRDKADEFETAIVEGFRNKTLVGETRGFRSIPGGELFYVARPLSISKESCLRCHSVPENAPKSQLATYGKDSGKNGKENGFGWQLNEIVAAQIISVPANDVFQAARNVSFLIIGIVALIFGITILLVNLLLRKSVIQPLKQISQTAKEVSTGNLEAEFQHNSNDEIGLLATAFNRMKVSLKMAMDMLNQDN</sequence>
<organism evidence="3 4">
    <name type="scientific">Merismopedia glauca CCAP 1448/3</name>
    <dbReference type="NCBI Taxonomy" id="1296344"/>
    <lineage>
        <taxon>Bacteria</taxon>
        <taxon>Bacillati</taxon>
        <taxon>Cyanobacteriota</taxon>
        <taxon>Cyanophyceae</taxon>
        <taxon>Synechococcales</taxon>
        <taxon>Merismopediaceae</taxon>
        <taxon>Merismopedia</taxon>
    </lineage>
</organism>
<keyword evidence="3" id="KW-0418">Kinase</keyword>
<proteinExistence type="predicted"/>
<dbReference type="Proteomes" id="UP000238762">
    <property type="component" value="Unassembled WGS sequence"/>
</dbReference>
<dbReference type="OrthoDB" id="510512at2"/>
<evidence type="ECO:0000256" key="1">
    <source>
        <dbReference type="SAM" id="Phobius"/>
    </source>
</evidence>
<feature type="transmembrane region" description="Helical" evidence="1">
    <location>
        <begin position="224"/>
        <end position="247"/>
    </location>
</feature>
<dbReference type="InterPro" id="IPR003660">
    <property type="entry name" value="HAMP_dom"/>
</dbReference>
<dbReference type="GO" id="GO:0016020">
    <property type="term" value="C:membrane"/>
    <property type="evidence" value="ECO:0007669"/>
    <property type="project" value="InterPro"/>
</dbReference>
<dbReference type="SUPFAM" id="SSF158472">
    <property type="entry name" value="HAMP domain-like"/>
    <property type="match status" value="1"/>
</dbReference>
<keyword evidence="1" id="KW-1133">Transmembrane helix</keyword>
<name>A0A2T1C5F9_9CYAN</name>
<dbReference type="Pfam" id="PF00672">
    <property type="entry name" value="HAMP"/>
    <property type="match status" value="1"/>
</dbReference>
<dbReference type="GO" id="GO:0007165">
    <property type="term" value="P:signal transduction"/>
    <property type="evidence" value="ECO:0007669"/>
    <property type="project" value="InterPro"/>
</dbReference>
<dbReference type="PANTHER" id="PTHR32089">
    <property type="entry name" value="METHYL-ACCEPTING CHEMOTAXIS PROTEIN MCPB"/>
    <property type="match status" value="1"/>
</dbReference>
<dbReference type="RefSeq" id="WP_106288164.1">
    <property type="nucleotide sequence ID" value="NZ_CAWNTC010000254.1"/>
</dbReference>
<evidence type="ECO:0000259" key="2">
    <source>
        <dbReference type="PROSITE" id="PS50885"/>
    </source>
</evidence>
<dbReference type="PROSITE" id="PS50885">
    <property type="entry name" value="HAMP"/>
    <property type="match status" value="1"/>
</dbReference>
<feature type="domain" description="HAMP" evidence="2">
    <location>
        <begin position="249"/>
        <end position="301"/>
    </location>
</feature>
<keyword evidence="1" id="KW-0812">Transmembrane</keyword>
<dbReference type="EMBL" id="PVWJ01000031">
    <property type="protein sequence ID" value="PSB03464.1"/>
    <property type="molecule type" value="Genomic_DNA"/>
</dbReference>
<evidence type="ECO:0000313" key="4">
    <source>
        <dbReference type="Proteomes" id="UP000238762"/>
    </source>
</evidence>
<keyword evidence="3" id="KW-0808">Transferase</keyword>
<dbReference type="CDD" id="cd06225">
    <property type="entry name" value="HAMP"/>
    <property type="match status" value="1"/>
</dbReference>
<gene>
    <name evidence="3" type="ORF">C7B64_08225</name>
</gene>
<dbReference type="InterPro" id="IPR021796">
    <property type="entry name" value="Tll0287-like_dom"/>
</dbReference>
<dbReference type="Pfam" id="PF11845">
    <property type="entry name" value="Tll0287-like"/>
    <property type="match status" value="1"/>
</dbReference>
<dbReference type="AlphaFoldDB" id="A0A2T1C5F9"/>
<accession>A0A2T1C5F9</accession>
<reference evidence="3 4" key="2">
    <citation type="submission" date="2018-03" db="EMBL/GenBank/DDBJ databases">
        <title>The ancient ancestry and fast evolution of plastids.</title>
        <authorList>
            <person name="Moore K.R."/>
            <person name="Magnabosco C."/>
            <person name="Momper L."/>
            <person name="Gold D.A."/>
            <person name="Bosak T."/>
            <person name="Fournier G.P."/>
        </authorList>
    </citation>
    <scope>NUCLEOTIDE SEQUENCE [LARGE SCALE GENOMIC DNA]</scope>
    <source>
        <strain evidence="3 4">CCAP 1448/3</strain>
    </source>
</reference>
<keyword evidence="4" id="KW-1185">Reference proteome</keyword>
<keyword evidence="1" id="KW-0472">Membrane</keyword>
<dbReference type="PANTHER" id="PTHR32089:SF112">
    <property type="entry name" value="LYSOZYME-LIKE PROTEIN-RELATED"/>
    <property type="match status" value="1"/>
</dbReference>
<comment type="caution">
    <text evidence="3">The sequence shown here is derived from an EMBL/GenBank/DDBJ whole genome shotgun (WGS) entry which is preliminary data.</text>
</comment>